<evidence type="ECO:0000259" key="2">
    <source>
        <dbReference type="Pfam" id="PF02894"/>
    </source>
</evidence>
<gene>
    <name evidence="3" type="ORF">SAMN04488541_100750</name>
</gene>
<dbReference type="InterPro" id="IPR000683">
    <property type="entry name" value="Gfo/Idh/MocA-like_OxRdtase_N"/>
</dbReference>
<dbReference type="Gene3D" id="3.30.360.10">
    <property type="entry name" value="Dihydrodipicolinate Reductase, domain 2"/>
    <property type="match status" value="1"/>
</dbReference>
<protein>
    <submittedName>
        <fullName evidence="3">Predicted dehydrogenase</fullName>
    </submittedName>
</protein>
<accession>A0A1I2DJQ9</accession>
<dbReference type="PANTHER" id="PTHR43818">
    <property type="entry name" value="BCDNA.GH03377"/>
    <property type="match status" value="1"/>
</dbReference>
<dbReference type="PROSITE" id="PS51318">
    <property type="entry name" value="TAT"/>
    <property type="match status" value="1"/>
</dbReference>
<feature type="domain" description="Gfo/Idh/MocA-like oxidoreductase N-terminal" evidence="1">
    <location>
        <begin position="41"/>
        <end position="164"/>
    </location>
</feature>
<dbReference type="SUPFAM" id="SSF51735">
    <property type="entry name" value="NAD(P)-binding Rossmann-fold domains"/>
    <property type="match status" value="1"/>
</dbReference>
<dbReference type="RefSeq" id="WP_091541397.1">
    <property type="nucleotide sequence ID" value="NZ_FONY01000007.1"/>
</dbReference>
<organism evidence="3 4">
    <name type="scientific">Thermoflexibacter ruber</name>
    <dbReference type="NCBI Taxonomy" id="1003"/>
    <lineage>
        <taxon>Bacteria</taxon>
        <taxon>Pseudomonadati</taxon>
        <taxon>Bacteroidota</taxon>
        <taxon>Cytophagia</taxon>
        <taxon>Cytophagales</taxon>
        <taxon>Thermoflexibacteraceae</taxon>
        <taxon>Thermoflexibacter</taxon>
    </lineage>
</organism>
<dbReference type="InterPro" id="IPR006311">
    <property type="entry name" value="TAT_signal"/>
</dbReference>
<dbReference type="Gene3D" id="3.40.50.720">
    <property type="entry name" value="NAD(P)-binding Rossmann-like Domain"/>
    <property type="match status" value="1"/>
</dbReference>
<reference evidence="3 4" key="1">
    <citation type="submission" date="2016-10" db="EMBL/GenBank/DDBJ databases">
        <authorList>
            <person name="de Groot N.N."/>
        </authorList>
    </citation>
    <scope>NUCLEOTIDE SEQUENCE [LARGE SCALE GENOMIC DNA]</scope>
    <source>
        <strain>GEY</strain>
        <strain evidence="4">DSM 9560</strain>
    </source>
</reference>
<dbReference type="SUPFAM" id="SSF55347">
    <property type="entry name" value="Glyceraldehyde-3-phosphate dehydrogenase-like, C-terminal domain"/>
    <property type="match status" value="1"/>
</dbReference>
<evidence type="ECO:0000259" key="1">
    <source>
        <dbReference type="Pfam" id="PF01408"/>
    </source>
</evidence>
<dbReference type="Pfam" id="PF01408">
    <property type="entry name" value="GFO_IDH_MocA"/>
    <property type="match status" value="1"/>
</dbReference>
<dbReference type="InterPro" id="IPR050463">
    <property type="entry name" value="Gfo/Idh/MocA_oxidrdct_glycsds"/>
</dbReference>
<dbReference type="EMBL" id="FONY01000007">
    <property type="protein sequence ID" value="SFE80804.1"/>
    <property type="molecule type" value="Genomic_DNA"/>
</dbReference>
<dbReference type="Pfam" id="PF02894">
    <property type="entry name" value="GFO_IDH_MocA_C"/>
    <property type="match status" value="1"/>
</dbReference>
<dbReference type="STRING" id="1003.SAMN04488541_100750"/>
<dbReference type="InterPro" id="IPR004104">
    <property type="entry name" value="Gfo/Idh/MocA-like_OxRdtase_C"/>
</dbReference>
<evidence type="ECO:0000313" key="4">
    <source>
        <dbReference type="Proteomes" id="UP000199513"/>
    </source>
</evidence>
<dbReference type="Proteomes" id="UP000199513">
    <property type="component" value="Unassembled WGS sequence"/>
</dbReference>
<dbReference type="InterPro" id="IPR036291">
    <property type="entry name" value="NAD(P)-bd_dom_sf"/>
</dbReference>
<evidence type="ECO:0000313" key="3">
    <source>
        <dbReference type="EMBL" id="SFE80804.1"/>
    </source>
</evidence>
<dbReference type="GO" id="GO:0000166">
    <property type="term" value="F:nucleotide binding"/>
    <property type="evidence" value="ECO:0007669"/>
    <property type="project" value="InterPro"/>
</dbReference>
<feature type="domain" description="Gfo/Idh/MocA-like oxidoreductase C-terminal" evidence="2">
    <location>
        <begin position="205"/>
        <end position="399"/>
    </location>
</feature>
<sequence>MSETMNRRDFIRTTSLVGTGALLAPSLSAMPIFKGSPNEKVIIGAMGTNSRGFFVARMFAKLPNVEIAYVCDVDSKVLEKTIADIEKVSGKRPKGYTDVRKMLEEKDLDAIMVATPDHWHAPAALMAVKAGKHVYLEKPCSHNPAEGEILVEASAKYNKLIQMGSQRRSFPKVIQAMQELKEGIIGRPYFAKGWYANARKPIGVGKVTAVPSHIDFELWQGPAPRREFKDNLIHYNWHWFWHWGTGEALNNGTHELDVMRWGLGVDFPTQVISAGGRFAYNDDWETPDTQTATFNFANNTAITWESRSCNGYPVEGAGRGVIFYGEKGTIVIPGGDAYKVYDLDNKLVKEVKTELQEAQATNTMGMGELLDSLHLKNFVEAIRGKEKLTCPISEGHKSTLLPQLANIAFRVGRTLYCDPTNGHILKDKKAMKLWKRDYEKGWEMKL</sequence>
<proteinExistence type="predicted"/>
<dbReference type="AlphaFoldDB" id="A0A1I2DJQ9"/>
<dbReference type="OrthoDB" id="9763611at2"/>
<keyword evidence="4" id="KW-1185">Reference proteome</keyword>
<name>A0A1I2DJQ9_9BACT</name>
<dbReference type="PANTHER" id="PTHR43818:SF5">
    <property type="entry name" value="OXIDOREDUCTASE FAMILY PROTEIN"/>
    <property type="match status" value="1"/>
</dbReference>